<keyword evidence="4" id="KW-0503">Monooxygenase</keyword>
<dbReference type="EMBL" id="JACHCE010000004">
    <property type="protein sequence ID" value="MBB5636885.1"/>
    <property type="molecule type" value="Genomic_DNA"/>
</dbReference>
<dbReference type="Pfam" id="PF01494">
    <property type="entry name" value="FAD_binding_3"/>
    <property type="match status" value="2"/>
</dbReference>
<comment type="caution">
    <text evidence="6">The sequence shown here is derived from an EMBL/GenBank/DDBJ whole genome shotgun (WGS) entry which is preliminary data.</text>
</comment>
<evidence type="ECO:0000256" key="2">
    <source>
        <dbReference type="ARBA" id="ARBA00022827"/>
    </source>
</evidence>
<dbReference type="GO" id="GO:0004497">
    <property type="term" value="F:monooxygenase activity"/>
    <property type="evidence" value="ECO:0007669"/>
    <property type="project" value="UniProtKB-KW"/>
</dbReference>
<accession>A0A7W8ZN30</accession>
<gene>
    <name evidence="6" type="ORF">HDE68_002798</name>
</gene>
<feature type="domain" description="FAD-binding" evidence="5">
    <location>
        <begin position="9"/>
        <end position="173"/>
    </location>
</feature>
<dbReference type="RefSeq" id="WP_183882788.1">
    <property type="nucleotide sequence ID" value="NZ_JACHCE010000004.1"/>
</dbReference>
<dbReference type="Gene3D" id="3.50.50.60">
    <property type="entry name" value="FAD/NAD(P)-binding domain"/>
    <property type="match status" value="1"/>
</dbReference>
<evidence type="ECO:0000256" key="3">
    <source>
        <dbReference type="ARBA" id="ARBA00023002"/>
    </source>
</evidence>
<name>A0A7W8ZN30_9SPHI</name>
<dbReference type="PANTHER" id="PTHR47178:SF5">
    <property type="entry name" value="FAD-BINDING DOMAIN-CONTAINING PROTEIN"/>
    <property type="match status" value="1"/>
</dbReference>
<evidence type="ECO:0000313" key="6">
    <source>
        <dbReference type="EMBL" id="MBB5636885.1"/>
    </source>
</evidence>
<feature type="domain" description="FAD-binding" evidence="5">
    <location>
        <begin position="315"/>
        <end position="360"/>
    </location>
</feature>
<organism evidence="6 7">
    <name type="scientific">Pedobacter cryoconitis</name>
    <dbReference type="NCBI Taxonomy" id="188932"/>
    <lineage>
        <taxon>Bacteria</taxon>
        <taxon>Pseudomonadati</taxon>
        <taxon>Bacteroidota</taxon>
        <taxon>Sphingobacteriia</taxon>
        <taxon>Sphingobacteriales</taxon>
        <taxon>Sphingobacteriaceae</taxon>
        <taxon>Pedobacter</taxon>
    </lineage>
</organism>
<dbReference type="AlphaFoldDB" id="A0A7W8ZN30"/>
<keyword evidence="3" id="KW-0560">Oxidoreductase</keyword>
<keyword evidence="1" id="KW-0285">Flavoprotein</keyword>
<evidence type="ECO:0000313" key="7">
    <source>
        <dbReference type="Proteomes" id="UP000537204"/>
    </source>
</evidence>
<sequence length="402" mass="44499">MNINEDQPEVAIIGAGLGGLCLAQGLKKRGIPFHIFEKDISAASRSQGYRIRIDQTGQDALKKCLPEKLFTLFKNTCVPSIQINTLTPQLKPLKKWIESWKDEKAALPDLKANRTTMREILLQGLTENIHFNKEFESYQKHENGKVTLNFADGTNYSAKVVVAADGINSKLTRQRFPDNHLLDTGSVCLYGKTYFTDAVKKQTPGLLQTGTTVIFDEELAVISDAMLFNQGAFQETESSLNLSPVQDYIYWAFIGNRSRFGLRNHHHLRFSTTEFMPVIKSVTTKWNKDLKALFEHSATETLTIVPVRTSFPKAGWATDQITALGDAIHAMSPAGGLGANTALYDAAVLTEQLAGAVNQQTDIIRAIAAYEYQMCKHSFEAVNISGQGSTKLYSSSVNQPAE</sequence>
<proteinExistence type="predicted"/>
<dbReference type="PRINTS" id="PR00420">
    <property type="entry name" value="RNGMNOXGNASE"/>
</dbReference>
<dbReference type="Proteomes" id="UP000537204">
    <property type="component" value="Unassembled WGS sequence"/>
</dbReference>
<keyword evidence="2" id="KW-0274">FAD</keyword>
<evidence type="ECO:0000256" key="1">
    <source>
        <dbReference type="ARBA" id="ARBA00022630"/>
    </source>
</evidence>
<dbReference type="InterPro" id="IPR002938">
    <property type="entry name" value="FAD-bd"/>
</dbReference>
<reference evidence="6 7" key="1">
    <citation type="submission" date="2020-08" db="EMBL/GenBank/DDBJ databases">
        <title>Genomic Encyclopedia of Type Strains, Phase IV (KMG-V): Genome sequencing to study the core and pangenomes of soil and plant-associated prokaryotes.</title>
        <authorList>
            <person name="Whitman W."/>
        </authorList>
    </citation>
    <scope>NUCLEOTIDE SEQUENCE [LARGE SCALE GENOMIC DNA]</scope>
    <source>
        <strain evidence="6 7">S3M1</strain>
    </source>
</reference>
<dbReference type="SUPFAM" id="SSF51905">
    <property type="entry name" value="FAD/NAD(P)-binding domain"/>
    <property type="match status" value="1"/>
</dbReference>
<dbReference type="PANTHER" id="PTHR47178">
    <property type="entry name" value="MONOOXYGENASE, FAD-BINDING"/>
    <property type="match status" value="1"/>
</dbReference>
<evidence type="ECO:0000256" key="4">
    <source>
        <dbReference type="ARBA" id="ARBA00023033"/>
    </source>
</evidence>
<protein>
    <submittedName>
        <fullName evidence="6">2-polyprenyl-6-methoxyphenol hydroxylase-like FAD-dependent oxidoreductase</fullName>
    </submittedName>
</protein>
<dbReference type="InterPro" id="IPR036188">
    <property type="entry name" value="FAD/NAD-bd_sf"/>
</dbReference>
<evidence type="ECO:0000259" key="5">
    <source>
        <dbReference type="Pfam" id="PF01494"/>
    </source>
</evidence>
<dbReference type="GO" id="GO:0071949">
    <property type="term" value="F:FAD binding"/>
    <property type="evidence" value="ECO:0007669"/>
    <property type="project" value="InterPro"/>
</dbReference>